<dbReference type="NCBIfam" id="TIGR00745">
    <property type="entry name" value="apbA_panE"/>
    <property type="match status" value="1"/>
</dbReference>
<comment type="caution">
    <text evidence="7">The sequence shown here is derived from an EMBL/GenBank/DDBJ whole genome shotgun (WGS) entry which is preliminary data.</text>
</comment>
<evidence type="ECO:0000256" key="3">
    <source>
        <dbReference type="ARBA" id="ARBA00023002"/>
    </source>
</evidence>
<name>A0ABU0CX54_9BACI</name>
<dbReference type="InterPro" id="IPR013332">
    <property type="entry name" value="KPR_N"/>
</dbReference>
<accession>A0ABU0CX54</accession>
<dbReference type="InterPro" id="IPR013328">
    <property type="entry name" value="6PGD_dom2"/>
</dbReference>
<dbReference type="InterPro" id="IPR051402">
    <property type="entry name" value="KPR-Related"/>
</dbReference>
<dbReference type="Proteomes" id="UP001232445">
    <property type="component" value="Unassembled WGS sequence"/>
</dbReference>
<dbReference type="PANTHER" id="PTHR21708">
    <property type="entry name" value="PROBABLE 2-DEHYDROPANTOATE 2-REDUCTASE"/>
    <property type="match status" value="1"/>
</dbReference>
<dbReference type="SUPFAM" id="SSF51735">
    <property type="entry name" value="NAD(P)-binding Rossmann-fold domains"/>
    <property type="match status" value="1"/>
</dbReference>
<comment type="pathway">
    <text evidence="4">Cofactor biosynthesis; (R)-pantothenate biosynthesis; (R)-pantoate from 3-methyl-2-oxobutanoate: step 2/2.</text>
</comment>
<sequence>MRGQTRGEVVGLRILILGAGAVGGYFGGRLVEKGADVTFLVRQRRAEQLKEHGLVIRSVHGDYSTPVNILLPGGQARPFDVVIIATKAYHLEQALGSVRPYIGEETAVLPLLNGYAHIERLQHEFGPERVLGGLCFIEATLNEQGEIMQASPRHDIVYGELDGTLSERVRRLDDTFNGANCTARASSTIVTDMWNKYIFITALSGMTTLFDSPLGPILKQGEARQAYRQLVKELVAVAKAEKMPLEENVDEQTMKVTEALAYGMKSSMLRDMEKGLPVEADHLQGYFLQLAGKHGLATPLLELVYGKLKVYEMIRGQD</sequence>
<keyword evidence="2 4" id="KW-0521">NADP</keyword>
<dbReference type="Pfam" id="PF02558">
    <property type="entry name" value="ApbA"/>
    <property type="match status" value="1"/>
</dbReference>
<dbReference type="Gene3D" id="1.10.1040.10">
    <property type="entry name" value="N-(1-d-carboxylethyl)-l-norvaline Dehydrogenase, domain 2"/>
    <property type="match status" value="1"/>
</dbReference>
<comment type="function">
    <text evidence="4">Catalyzes the NADPH-dependent reduction of ketopantoate into pantoic acid.</text>
</comment>
<organism evidence="7 8">
    <name type="scientific">Caldalkalibacillus uzonensis</name>
    <dbReference type="NCBI Taxonomy" id="353224"/>
    <lineage>
        <taxon>Bacteria</taxon>
        <taxon>Bacillati</taxon>
        <taxon>Bacillota</taxon>
        <taxon>Bacilli</taxon>
        <taxon>Bacillales</taxon>
        <taxon>Bacillaceae</taxon>
        <taxon>Caldalkalibacillus</taxon>
    </lineage>
</organism>
<keyword evidence="8" id="KW-1185">Reference proteome</keyword>
<dbReference type="InterPro" id="IPR036291">
    <property type="entry name" value="NAD(P)-bd_dom_sf"/>
</dbReference>
<proteinExistence type="inferred from homology"/>
<keyword evidence="4" id="KW-0566">Pantothenate biosynthesis</keyword>
<dbReference type="Gene3D" id="3.40.50.720">
    <property type="entry name" value="NAD(P)-binding Rossmann-like Domain"/>
    <property type="match status" value="1"/>
</dbReference>
<dbReference type="EMBL" id="JAUSUQ010000011">
    <property type="protein sequence ID" value="MDQ0340125.1"/>
    <property type="molecule type" value="Genomic_DNA"/>
</dbReference>
<evidence type="ECO:0000256" key="2">
    <source>
        <dbReference type="ARBA" id="ARBA00022857"/>
    </source>
</evidence>
<dbReference type="Pfam" id="PF08546">
    <property type="entry name" value="ApbA_C"/>
    <property type="match status" value="1"/>
</dbReference>
<dbReference type="SUPFAM" id="SSF48179">
    <property type="entry name" value="6-phosphogluconate dehydrogenase C-terminal domain-like"/>
    <property type="match status" value="1"/>
</dbReference>
<comment type="catalytic activity">
    <reaction evidence="4">
        <text>(R)-pantoate + NADP(+) = 2-dehydropantoate + NADPH + H(+)</text>
        <dbReference type="Rhea" id="RHEA:16233"/>
        <dbReference type="ChEBI" id="CHEBI:11561"/>
        <dbReference type="ChEBI" id="CHEBI:15378"/>
        <dbReference type="ChEBI" id="CHEBI:15980"/>
        <dbReference type="ChEBI" id="CHEBI:57783"/>
        <dbReference type="ChEBI" id="CHEBI:58349"/>
        <dbReference type="EC" id="1.1.1.169"/>
    </reaction>
</comment>
<dbReference type="EC" id="1.1.1.169" evidence="4"/>
<reference evidence="7 8" key="1">
    <citation type="submission" date="2023-07" db="EMBL/GenBank/DDBJ databases">
        <title>Genomic Encyclopedia of Type Strains, Phase IV (KMG-IV): sequencing the most valuable type-strain genomes for metagenomic binning, comparative biology and taxonomic classification.</title>
        <authorList>
            <person name="Goeker M."/>
        </authorList>
    </citation>
    <scope>NUCLEOTIDE SEQUENCE [LARGE SCALE GENOMIC DNA]</scope>
    <source>
        <strain evidence="7 8">DSM 17740</strain>
    </source>
</reference>
<evidence type="ECO:0000313" key="8">
    <source>
        <dbReference type="Proteomes" id="UP001232445"/>
    </source>
</evidence>
<evidence type="ECO:0000256" key="1">
    <source>
        <dbReference type="ARBA" id="ARBA00007870"/>
    </source>
</evidence>
<protein>
    <recommendedName>
        <fullName evidence="4">2-dehydropantoate 2-reductase</fullName>
        <ecNumber evidence="4">1.1.1.169</ecNumber>
    </recommendedName>
    <alternativeName>
        <fullName evidence="4">Ketopantoate reductase</fullName>
    </alternativeName>
</protein>
<evidence type="ECO:0000259" key="6">
    <source>
        <dbReference type="Pfam" id="PF08546"/>
    </source>
</evidence>
<dbReference type="InterPro" id="IPR008927">
    <property type="entry name" value="6-PGluconate_DH-like_C_sf"/>
</dbReference>
<evidence type="ECO:0000256" key="4">
    <source>
        <dbReference type="RuleBase" id="RU362068"/>
    </source>
</evidence>
<dbReference type="PANTHER" id="PTHR21708:SF26">
    <property type="entry name" value="2-DEHYDROPANTOATE 2-REDUCTASE"/>
    <property type="match status" value="1"/>
</dbReference>
<gene>
    <name evidence="7" type="ORF">J2S00_002920</name>
</gene>
<dbReference type="InterPro" id="IPR013752">
    <property type="entry name" value="KPA_reductase"/>
</dbReference>
<keyword evidence="3 4" id="KW-0560">Oxidoreductase</keyword>
<evidence type="ECO:0000313" key="7">
    <source>
        <dbReference type="EMBL" id="MDQ0340125.1"/>
    </source>
</evidence>
<feature type="domain" description="Ketopantoate reductase C-terminal" evidence="6">
    <location>
        <begin position="189"/>
        <end position="312"/>
    </location>
</feature>
<feature type="domain" description="Ketopantoate reductase N-terminal" evidence="5">
    <location>
        <begin position="14"/>
        <end position="162"/>
    </location>
</feature>
<evidence type="ECO:0000259" key="5">
    <source>
        <dbReference type="Pfam" id="PF02558"/>
    </source>
</evidence>
<dbReference type="GO" id="GO:0008677">
    <property type="term" value="F:2-dehydropantoate 2-reductase activity"/>
    <property type="evidence" value="ECO:0007669"/>
    <property type="project" value="UniProtKB-EC"/>
</dbReference>
<comment type="similarity">
    <text evidence="1 4">Belongs to the ketopantoate reductase family.</text>
</comment>
<dbReference type="InterPro" id="IPR003710">
    <property type="entry name" value="ApbA"/>
</dbReference>